<dbReference type="PANTHER" id="PTHR11136">
    <property type="entry name" value="FOLYLPOLYGLUTAMATE SYNTHASE-RELATED"/>
    <property type="match status" value="1"/>
</dbReference>
<evidence type="ECO:0000256" key="10">
    <source>
        <dbReference type="ARBA" id="ARBA00047493"/>
    </source>
</evidence>
<dbReference type="InterPro" id="IPR018109">
    <property type="entry name" value="Folylpolyglutamate_synth_CS"/>
</dbReference>
<dbReference type="InterPro" id="IPR013221">
    <property type="entry name" value="Mur_ligase_cen"/>
</dbReference>
<comment type="similarity">
    <text evidence="2 11">Belongs to the folylpolyglutamate synthase family.</text>
</comment>
<dbReference type="EC" id="6.3.2.17" evidence="3"/>
<dbReference type="InterPro" id="IPR004101">
    <property type="entry name" value="Mur_ligase_C"/>
</dbReference>
<keyword evidence="4 11" id="KW-0436">Ligase</keyword>
<dbReference type="InterPro" id="IPR001645">
    <property type="entry name" value="Folylpolyglutamate_synth"/>
</dbReference>
<name>A0AAW4VYU8_9FIRM</name>
<sequence>MDTENPKTAIEYIHSLGRFTGKPGLHRIKALCEALGNPQDRLKFVHLAGTNGKGSTACMIASALQAAGLRTGLYTSPYLVQFYERIRVDGVMISDDDLTRLCERVTVACESLTLPEGETIGEFEFTTALAFLCFVEQECDIVVLETGLGGRCDATNVIKNAEVCVITPISLDHMAVLGNTTAVIAAEKAGIFKPGTAVVCADGQPNDVQRVLRRACDAAGAVWFGGAEDCRVLRCDIGGSAFVYEAQGYTIAMPGRHQLQNARTALRALNALRERGWNIPTEAAVRGLARARIAGRLERVVDQPLILLDGAHNAAGADALCHAVDELLKMKRLHVVMGMVRDKDYETCVHEVASRADDFYACVPDAGERSLDVHTIAELARQSCKRVYECESAEYAIELALEHAKMNDCILICGSLYLIGECEKILRGRPKATD</sequence>
<dbReference type="EMBL" id="JAJEPX010000006">
    <property type="protein sequence ID" value="MCC2176191.1"/>
    <property type="molecule type" value="Genomic_DNA"/>
</dbReference>
<feature type="domain" description="Mur ligase C-terminal" evidence="12">
    <location>
        <begin position="295"/>
        <end position="415"/>
    </location>
</feature>
<comment type="catalytic activity">
    <reaction evidence="10">
        <text>(6S)-5,6,7,8-tetrahydrofolyl-(gamma-L-Glu)(n) + L-glutamate + ATP = (6S)-5,6,7,8-tetrahydrofolyl-(gamma-L-Glu)(n+1) + ADP + phosphate + H(+)</text>
        <dbReference type="Rhea" id="RHEA:10580"/>
        <dbReference type="Rhea" id="RHEA-COMP:14738"/>
        <dbReference type="Rhea" id="RHEA-COMP:14740"/>
        <dbReference type="ChEBI" id="CHEBI:15378"/>
        <dbReference type="ChEBI" id="CHEBI:29985"/>
        <dbReference type="ChEBI" id="CHEBI:30616"/>
        <dbReference type="ChEBI" id="CHEBI:43474"/>
        <dbReference type="ChEBI" id="CHEBI:141005"/>
        <dbReference type="ChEBI" id="CHEBI:456216"/>
        <dbReference type="EC" id="6.3.2.17"/>
    </reaction>
</comment>
<dbReference type="Gene3D" id="3.40.1190.10">
    <property type="entry name" value="Mur-like, catalytic domain"/>
    <property type="match status" value="1"/>
</dbReference>
<dbReference type="InterPro" id="IPR036565">
    <property type="entry name" value="Mur-like_cat_sf"/>
</dbReference>
<evidence type="ECO:0000256" key="8">
    <source>
        <dbReference type="ARBA" id="ARBA00022842"/>
    </source>
</evidence>
<dbReference type="PROSITE" id="PS01012">
    <property type="entry name" value="FOLYLPOLYGLU_SYNT_2"/>
    <property type="match status" value="1"/>
</dbReference>
<dbReference type="InterPro" id="IPR036615">
    <property type="entry name" value="Mur_ligase_C_dom_sf"/>
</dbReference>
<evidence type="ECO:0000256" key="5">
    <source>
        <dbReference type="ARBA" id="ARBA00022723"/>
    </source>
</evidence>
<organism evidence="14 15">
    <name type="scientific">Agathobaculum butyriciproducens</name>
    <dbReference type="NCBI Taxonomy" id="1628085"/>
    <lineage>
        <taxon>Bacteria</taxon>
        <taxon>Bacillati</taxon>
        <taxon>Bacillota</taxon>
        <taxon>Clostridia</taxon>
        <taxon>Eubacteriales</taxon>
        <taxon>Butyricicoccaceae</taxon>
        <taxon>Agathobaculum</taxon>
    </lineage>
</organism>
<evidence type="ECO:0000256" key="7">
    <source>
        <dbReference type="ARBA" id="ARBA00022840"/>
    </source>
</evidence>
<dbReference type="FunFam" id="3.40.1190.10:FF:000011">
    <property type="entry name" value="Folylpolyglutamate synthase/dihydrofolate synthase"/>
    <property type="match status" value="1"/>
</dbReference>
<evidence type="ECO:0000256" key="2">
    <source>
        <dbReference type="ARBA" id="ARBA00008276"/>
    </source>
</evidence>
<proteinExistence type="inferred from homology"/>
<feature type="domain" description="Mur ligase central" evidence="13">
    <location>
        <begin position="48"/>
        <end position="267"/>
    </location>
</feature>
<keyword evidence="15" id="KW-1185">Reference proteome</keyword>
<evidence type="ECO:0000256" key="1">
    <source>
        <dbReference type="ARBA" id="ARBA00001946"/>
    </source>
</evidence>
<dbReference type="GO" id="GO:0046872">
    <property type="term" value="F:metal ion binding"/>
    <property type="evidence" value="ECO:0007669"/>
    <property type="project" value="UniProtKB-KW"/>
</dbReference>
<protein>
    <recommendedName>
        <fullName evidence="3">tetrahydrofolate synthase</fullName>
        <ecNumber evidence="3">6.3.2.17</ecNumber>
    </recommendedName>
    <alternativeName>
        <fullName evidence="9">Tetrahydrofolylpolyglutamate synthase</fullName>
    </alternativeName>
</protein>
<gene>
    <name evidence="14" type="ORF">LKD22_03450</name>
</gene>
<keyword evidence="7 11" id="KW-0067">ATP-binding</keyword>
<dbReference type="NCBIfam" id="TIGR01499">
    <property type="entry name" value="folC"/>
    <property type="match status" value="1"/>
</dbReference>
<dbReference type="GeneID" id="98661370"/>
<evidence type="ECO:0000256" key="6">
    <source>
        <dbReference type="ARBA" id="ARBA00022741"/>
    </source>
</evidence>
<dbReference type="SUPFAM" id="SSF53244">
    <property type="entry name" value="MurD-like peptide ligases, peptide-binding domain"/>
    <property type="match status" value="1"/>
</dbReference>
<keyword evidence="8" id="KW-0460">Magnesium</keyword>
<evidence type="ECO:0000313" key="15">
    <source>
        <dbReference type="Proteomes" id="UP001298753"/>
    </source>
</evidence>
<evidence type="ECO:0000313" key="14">
    <source>
        <dbReference type="EMBL" id="MCC2176191.1"/>
    </source>
</evidence>
<dbReference type="Proteomes" id="UP001298753">
    <property type="component" value="Unassembled WGS sequence"/>
</dbReference>
<dbReference type="GO" id="GO:0005737">
    <property type="term" value="C:cytoplasm"/>
    <property type="evidence" value="ECO:0007669"/>
    <property type="project" value="TreeGrafter"/>
</dbReference>
<dbReference type="Pfam" id="PF08245">
    <property type="entry name" value="Mur_ligase_M"/>
    <property type="match status" value="1"/>
</dbReference>
<dbReference type="GO" id="GO:0004326">
    <property type="term" value="F:tetrahydrofolylpolyglutamate synthase activity"/>
    <property type="evidence" value="ECO:0007669"/>
    <property type="project" value="UniProtKB-EC"/>
</dbReference>
<evidence type="ECO:0000259" key="13">
    <source>
        <dbReference type="Pfam" id="PF08245"/>
    </source>
</evidence>
<dbReference type="GO" id="GO:0008841">
    <property type="term" value="F:dihydrofolate synthase activity"/>
    <property type="evidence" value="ECO:0007669"/>
    <property type="project" value="TreeGrafter"/>
</dbReference>
<dbReference type="Gene3D" id="3.90.190.20">
    <property type="entry name" value="Mur ligase, C-terminal domain"/>
    <property type="match status" value="1"/>
</dbReference>
<keyword evidence="6 11" id="KW-0547">Nucleotide-binding</keyword>
<evidence type="ECO:0000256" key="4">
    <source>
        <dbReference type="ARBA" id="ARBA00022598"/>
    </source>
</evidence>
<dbReference type="SUPFAM" id="SSF53623">
    <property type="entry name" value="MurD-like peptide ligases, catalytic domain"/>
    <property type="match status" value="1"/>
</dbReference>
<comment type="caution">
    <text evidence="14">The sequence shown here is derived from an EMBL/GenBank/DDBJ whole genome shotgun (WGS) entry which is preliminary data.</text>
</comment>
<reference evidence="14 15" key="1">
    <citation type="submission" date="2021-10" db="EMBL/GenBank/DDBJ databases">
        <title>Anaerobic single-cell dispensing facilitates the cultivation of human gut bacteria.</title>
        <authorList>
            <person name="Afrizal A."/>
        </authorList>
    </citation>
    <scope>NUCLEOTIDE SEQUENCE [LARGE SCALE GENOMIC DNA]</scope>
    <source>
        <strain evidence="14 15">CLA-AA-H270</strain>
    </source>
</reference>
<dbReference type="PIRSF" id="PIRSF001563">
    <property type="entry name" value="Folylpolyglu_synth"/>
    <property type="match status" value="1"/>
</dbReference>
<dbReference type="Pfam" id="PF02875">
    <property type="entry name" value="Mur_ligase_C"/>
    <property type="match status" value="1"/>
</dbReference>
<dbReference type="GO" id="GO:0005524">
    <property type="term" value="F:ATP binding"/>
    <property type="evidence" value="ECO:0007669"/>
    <property type="project" value="UniProtKB-KW"/>
</dbReference>
<dbReference type="PANTHER" id="PTHR11136:SF0">
    <property type="entry name" value="DIHYDROFOLATE SYNTHETASE-RELATED"/>
    <property type="match status" value="1"/>
</dbReference>
<evidence type="ECO:0000259" key="12">
    <source>
        <dbReference type="Pfam" id="PF02875"/>
    </source>
</evidence>
<keyword evidence="5" id="KW-0479">Metal-binding</keyword>
<accession>A0AAW4VYU8</accession>
<evidence type="ECO:0000256" key="3">
    <source>
        <dbReference type="ARBA" id="ARBA00013025"/>
    </source>
</evidence>
<evidence type="ECO:0000256" key="9">
    <source>
        <dbReference type="ARBA" id="ARBA00030592"/>
    </source>
</evidence>
<dbReference type="AlphaFoldDB" id="A0AAW4VYU8"/>
<evidence type="ECO:0000256" key="11">
    <source>
        <dbReference type="PIRNR" id="PIRNR001563"/>
    </source>
</evidence>
<dbReference type="RefSeq" id="WP_227600238.1">
    <property type="nucleotide sequence ID" value="NZ_JAJEPX010000006.1"/>
</dbReference>
<comment type="cofactor">
    <cofactor evidence="1">
        <name>Mg(2+)</name>
        <dbReference type="ChEBI" id="CHEBI:18420"/>
    </cofactor>
</comment>